<dbReference type="Gene3D" id="2.160.20.120">
    <property type="match status" value="1"/>
</dbReference>
<sequence length="243" mass="24778">MTARRAARPGDRTTRVALASAALVTVAVAVTGCELTEKVTDSEQTYTVKGKTAKLDVTTPGGNIYVVADDTAGGGVKVTERLVYGERKPSTQHSLDNGTLKLTADDCGGVKGKCSVAYEVRVPRSAAVKLSTDGGDIDVEGAVGAVDAHTSGGGIDLRDCAAEQAALKTDGGDIEARFTAVPDRVDGHTSGGQVSVRLPQGRYAVDATTDGGDRTVTARVDSGSPHKVKVHSDGGDVEVLAGG</sequence>
<evidence type="ECO:0000313" key="2">
    <source>
        <dbReference type="EMBL" id="GCD37870.1"/>
    </source>
</evidence>
<protein>
    <submittedName>
        <fullName evidence="2">Lipoprotein</fullName>
    </submittedName>
</protein>
<reference evidence="2 3" key="1">
    <citation type="submission" date="2018-11" db="EMBL/GenBank/DDBJ databases">
        <title>Whole genome sequence of Streptomyces chrestomyceticus NBRC 13444(T).</title>
        <authorList>
            <person name="Komaki H."/>
            <person name="Tamura T."/>
        </authorList>
    </citation>
    <scope>NUCLEOTIDE SEQUENCE [LARGE SCALE GENOMIC DNA]</scope>
    <source>
        <strain evidence="2 3">NBRC 13444</strain>
    </source>
</reference>
<dbReference type="InterPro" id="IPR025164">
    <property type="entry name" value="Toastrack_DUF4097"/>
</dbReference>
<dbReference type="EMBL" id="BHZC01000001">
    <property type="protein sequence ID" value="GCD37870.1"/>
    <property type="molecule type" value="Genomic_DNA"/>
</dbReference>
<proteinExistence type="predicted"/>
<gene>
    <name evidence="2" type="ORF">OEIGOIKO_05679</name>
</gene>
<feature type="domain" description="DUF4097" evidence="1">
    <location>
        <begin position="49"/>
        <end position="239"/>
    </location>
</feature>
<dbReference type="Proteomes" id="UP000287830">
    <property type="component" value="Unassembled WGS sequence"/>
</dbReference>
<name>A0A7U9Q0Z3_9ACTN</name>
<evidence type="ECO:0000313" key="3">
    <source>
        <dbReference type="Proteomes" id="UP000287830"/>
    </source>
</evidence>
<keyword evidence="2" id="KW-0449">Lipoprotein</keyword>
<dbReference type="AlphaFoldDB" id="A0A7U9Q0Z3"/>
<dbReference type="Pfam" id="PF13349">
    <property type="entry name" value="DUF4097"/>
    <property type="match status" value="1"/>
</dbReference>
<comment type="caution">
    <text evidence="2">The sequence shown here is derived from an EMBL/GenBank/DDBJ whole genome shotgun (WGS) entry which is preliminary data.</text>
</comment>
<accession>A0A7U9Q0Z3</accession>
<evidence type="ECO:0000259" key="1">
    <source>
        <dbReference type="Pfam" id="PF13349"/>
    </source>
</evidence>
<organism evidence="2 3">
    <name type="scientific">Streptomyces chrestomyceticus JCM 4735</name>
    <dbReference type="NCBI Taxonomy" id="1306181"/>
    <lineage>
        <taxon>Bacteria</taxon>
        <taxon>Bacillati</taxon>
        <taxon>Actinomycetota</taxon>
        <taxon>Actinomycetes</taxon>
        <taxon>Kitasatosporales</taxon>
        <taxon>Streptomycetaceae</taxon>
        <taxon>Streptomyces</taxon>
    </lineage>
</organism>
<dbReference type="GeneID" id="95624462"/>
<dbReference type="PROSITE" id="PS51257">
    <property type="entry name" value="PROKAR_LIPOPROTEIN"/>
    <property type="match status" value="1"/>
</dbReference>
<dbReference type="RefSeq" id="WP_167515177.1">
    <property type="nucleotide sequence ID" value="NZ_BHZC01000001.1"/>
</dbReference>